<gene>
    <name evidence="1" type="ordered locus">AS9A_P20017</name>
</gene>
<geneLocation type="plasmid" evidence="1 2">
    <name>pAS9A-2</name>
</geneLocation>
<proteinExistence type="predicted"/>
<keyword evidence="2" id="KW-1185">Reference proteome</keyword>
<sequence>MIQDLLDDPECVDILSTDADKRGLTPLIWEHIHPYGKSS</sequence>
<name>F6ESE0_HOYSD</name>
<dbReference type="Proteomes" id="UP000009235">
    <property type="component" value="Plasmid pAS9A-2"/>
</dbReference>
<evidence type="ECO:0000313" key="2">
    <source>
        <dbReference type="Proteomes" id="UP000009235"/>
    </source>
</evidence>
<dbReference type="EMBL" id="CP002788">
    <property type="protein sequence ID" value="AEF43061.1"/>
    <property type="molecule type" value="Genomic_DNA"/>
</dbReference>
<organism evidence="1 2">
    <name type="scientific">Hoyosella subflava (strain DSM 45089 / JCM 17490 / NBRC 109087 / DQS3-9A1)</name>
    <name type="common">Amycolicicoccus subflavus</name>
    <dbReference type="NCBI Taxonomy" id="443218"/>
    <lineage>
        <taxon>Bacteria</taxon>
        <taxon>Bacillati</taxon>
        <taxon>Actinomycetota</taxon>
        <taxon>Actinomycetes</taxon>
        <taxon>Mycobacteriales</taxon>
        <taxon>Hoyosellaceae</taxon>
        <taxon>Hoyosella</taxon>
    </lineage>
</organism>
<dbReference type="HOGENOM" id="CLU_3303711_0_0_11"/>
<dbReference type="KEGG" id="asd:AS9A_P20017"/>
<keyword evidence="1" id="KW-0614">Plasmid</keyword>
<protein>
    <submittedName>
        <fullName evidence="1">Transposase Tn3</fullName>
    </submittedName>
</protein>
<dbReference type="AlphaFoldDB" id="F6ESE0"/>
<reference evidence="1 2" key="1">
    <citation type="journal article" date="2011" name="J. Bacteriol.">
        <title>Complete genome sequence of Amycolicicoccus subflavus DQS3-9A1T, an actinomycete isolated from crude oil-polluted soil.</title>
        <authorList>
            <person name="Cai M."/>
            <person name="Chen W.M."/>
            <person name="Nie Y."/>
            <person name="Chi C.Q."/>
            <person name="Wang Y.N."/>
            <person name="Tang Y.Q."/>
            <person name="Li G.Y."/>
            <person name="Wu X.L."/>
        </authorList>
    </citation>
    <scope>NUCLEOTIDE SEQUENCE [LARGE SCALE GENOMIC DNA]</scope>
    <source>
        <strain evidence="2">DSM 45089 / DQS3-9A1</strain>
        <plasmid evidence="1 2">pAS9A-2</plasmid>
    </source>
</reference>
<accession>F6ESE0</accession>
<evidence type="ECO:0000313" key="1">
    <source>
        <dbReference type="EMBL" id="AEF43061.1"/>
    </source>
</evidence>